<dbReference type="GO" id="GO:0006511">
    <property type="term" value="P:ubiquitin-dependent protein catabolic process"/>
    <property type="evidence" value="ECO:0007669"/>
    <property type="project" value="TreeGrafter"/>
</dbReference>
<dbReference type="InterPro" id="IPR017921">
    <property type="entry name" value="Znf_CTCHY"/>
</dbReference>
<keyword evidence="9" id="KW-0808">Transferase</keyword>
<dbReference type="SUPFAM" id="SSF161245">
    <property type="entry name" value="Zinc hairpin stack"/>
    <property type="match status" value="1"/>
</dbReference>
<dbReference type="Pfam" id="PF05495">
    <property type="entry name" value="zf-CHY"/>
    <property type="match status" value="1"/>
</dbReference>
<gene>
    <name evidence="9" type="ORF">FisN_3Hh150</name>
</gene>
<feature type="domain" description="CTCHY-type" evidence="8">
    <location>
        <begin position="256"/>
        <end position="319"/>
    </location>
</feature>
<feature type="domain" description="RING-type" evidence="6">
    <location>
        <begin position="320"/>
        <end position="362"/>
    </location>
</feature>
<feature type="region of interest" description="Disordered" evidence="5">
    <location>
        <begin position="454"/>
        <end position="473"/>
    </location>
</feature>
<dbReference type="GO" id="GO:0005634">
    <property type="term" value="C:nucleus"/>
    <property type="evidence" value="ECO:0007669"/>
    <property type="project" value="TreeGrafter"/>
</dbReference>
<dbReference type="InterPro" id="IPR001841">
    <property type="entry name" value="Znf_RING"/>
</dbReference>
<dbReference type="InterPro" id="IPR039512">
    <property type="entry name" value="RCHY1_zinc-ribbon"/>
</dbReference>
<evidence type="ECO:0000259" key="6">
    <source>
        <dbReference type="PROSITE" id="PS50089"/>
    </source>
</evidence>
<evidence type="ECO:0000256" key="3">
    <source>
        <dbReference type="ARBA" id="ARBA00022833"/>
    </source>
</evidence>
<evidence type="ECO:0000259" key="7">
    <source>
        <dbReference type="PROSITE" id="PS51266"/>
    </source>
</evidence>
<keyword evidence="10" id="KW-1185">Reference proteome</keyword>
<dbReference type="PROSITE" id="PS51266">
    <property type="entry name" value="ZF_CHY"/>
    <property type="match status" value="1"/>
</dbReference>
<dbReference type="Gene3D" id="3.30.40.10">
    <property type="entry name" value="Zinc/RING finger domain, C3HC4 (zinc finger)"/>
    <property type="match status" value="1"/>
</dbReference>
<dbReference type="EMBL" id="BDSP01000095">
    <property type="protein sequence ID" value="GAX15676.1"/>
    <property type="molecule type" value="Genomic_DNA"/>
</dbReference>
<dbReference type="InterPro" id="IPR037274">
    <property type="entry name" value="Znf_CHY_sf"/>
</dbReference>
<dbReference type="InterPro" id="IPR037275">
    <property type="entry name" value="Znf_CTCHY_sf"/>
</dbReference>
<comment type="caution">
    <text evidence="9">The sequence shown here is derived from an EMBL/GenBank/DDBJ whole genome shotgun (WGS) entry which is preliminary data.</text>
</comment>
<organism evidence="9 10">
    <name type="scientific">Fistulifera solaris</name>
    <name type="common">Oleaginous diatom</name>
    <dbReference type="NCBI Taxonomy" id="1519565"/>
    <lineage>
        <taxon>Eukaryota</taxon>
        <taxon>Sar</taxon>
        <taxon>Stramenopiles</taxon>
        <taxon>Ochrophyta</taxon>
        <taxon>Bacillariophyta</taxon>
        <taxon>Bacillariophyceae</taxon>
        <taxon>Bacillariophycidae</taxon>
        <taxon>Naviculales</taxon>
        <taxon>Naviculaceae</taxon>
        <taxon>Fistulifera</taxon>
    </lineage>
</organism>
<keyword evidence="2 4" id="KW-0863">Zinc-finger</keyword>
<feature type="region of interest" description="Disordered" evidence="5">
    <location>
        <begin position="1"/>
        <end position="21"/>
    </location>
</feature>
<feature type="compositionally biased region" description="Low complexity" evidence="5">
    <location>
        <begin position="98"/>
        <end position="109"/>
    </location>
</feature>
<dbReference type="Pfam" id="PF13639">
    <property type="entry name" value="zf-RING_2"/>
    <property type="match status" value="1"/>
</dbReference>
<evidence type="ECO:0000256" key="1">
    <source>
        <dbReference type="ARBA" id="ARBA00022723"/>
    </source>
</evidence>
<evidence type="ECO:0000256" key="5">
    <source>
        <dbReference type="SAM" id="MobiDB-lite"/>
    </source>
</evidence>
<feature type="region of interest" description="Disordered" evidence="5">
    <location>
        <begin position="95"/>
        <end position="116"/>
    </location>
</feature>
<keyword evidence="9" id="KW-0012">Acyltransferase</keyword>
<proteinExistence type="predicted"/>
<dbReference type="SUPFAM" id="SSF57850">
    <property type="entry name" value="RING/U-box"/>
    <property type="match status" value="1"/>
</dbReference>
<dbReference type="PANTHER" id="PTHR21319:SF53">
    <property type="entry name" value="RING FINGER AND CHY ZINC FINGER DOMAIN-CONTAINING PROTEIN 1"/>
    <property type="match status" value="1"/>
</dbReference>
<accession>A0A1Z5JP48</accession>
<dbReference type="SUPFAM" id="SSF161219">
    <property type="entry name" value="CHY zinc finger-like"/>
    <property type="match status" value="1"/>
</dbReference>
<dbReference type="InterPro" id="IPR008913">
    <property type="entry name" value="Znf_CHY"/>
</dbReference>
<name>A0A1Z5JP48_FISSO</name>
<keyword evidence="3" id="KW-0862">Zinc</keyword>
<evidence type="ECO:0000256" key="2">
    <source>
        <dbReference type="ARBA" id="ARBA00022771"/>
    </source>
</evidence>
<dbReference type="PANTHER" id="PTHR21319">
    <property type="entry name" value="RING FINGER AND CHY ZINC FINGER DOMAIN-CONTAINING PROTEIN 1"/>
    <property type="match status" value="1"/>
</dbReference>
<protein>
    <submittedName>
        <fullName evidence="9">RING finger and CHY zinc finger domain-containing protein 1</fullName>
        <ecNumber evidence="9">2.3.2.27</ecNumber>
    </submittedName>
</protein>
<keyword evidence="1" id="KW-0479">Metal-binding</keyword>
<dbReference type="OrthoDB" id="411372at2759"/>
<dbReference type="InterPro" id="IPR013083">
    <property type="entry name" value="Znf_RING/FYVE/PHD"/>
</dbReference>
<dbReference type="GO" id="GO:0008270">
    <property type="term" value="F:zinc ion binding"/>
    <property type="evidence" value="ECO:0007669"/>
    <property type="project" value="UniProtKB-KW"/>
</dbReference>
<sequence>MADDSMDYEYDDSSHVSSPAQQMVDMGYGYAVPMQREEPVDMGYGDAAPSGRRGSMTVAEEKERRASIKAIMADPSLGPMEKRRSIQHLMDGRRSSIGAGSVHSSTGSTGSLGGNSMGYEDMGYGDTNGVIKAENEEIRPRSDEETRRLEISRPHCSHYERNCTIIAPCCGAAFGCRICHDDCPVLPPKIERTPSSRRVHRSASLPSSFTSMPAQHIPEDNHHQIDRFAIKEVICRECFTRQSSKTNFCINCEMPFGEYHCNICNLWMSADEQPYHCAECGFCRVGGAENFQHCNDCGMCIDRSLYNTHNCKAGKYKSNCPVCQEYLFSSRSASHEMPCGHAIHWECFRQLAAHDSRCPVCKKTAETRERMMPTWTAMAQSVALQPVPPELARVVNITCNDCEINAHALAWHFLGVQCNNCQSFNTVVDEIVLSGEEAHEFLEMQAFRQAINEARANGEQTPRRRVNRRRSAI</sequence>
<dbReference type="Gene3D" id="2.20.28.10">
    <property type="match status" value="1"/>
</dbReference>
<evidence type="ECO:0000259" key="8">
    <source>
        <dbReference type="PROSITE" id="PS51270"/>
    </source>
</evidence>
<evidence type="ECO:0000256" key="4">
    <source>
        <dbReference type="PROSITE-ProRule" id="PRU00601"/>
    </source>
</evidence>
<dbReference type="Pfam" id="PF14599">
    <property type="entry name" value="zinc_ribbon_6"/>
    <property type="match status" value="1"/>
</dbReference>
<dbReference type="SMART" id="SM00184">
    <property type="entry name" value="RING"/>
    <property type="match status" value="1"/>
</dbReference>
<feature type="compositionally biased region" description="Basic residues" evidence="5">
    <location>
        <begin position="463"/>
        <end position="473"/>
    </location>
</feature>
<dbReference type="CDD" id="cd16464">
    <property type="entry name" value="RING-H2_Pirh2-like"/>
    <property type="match status" value="1"/>
</dbReference>
<dbReference type="EC" id="2.3.2.27" evidence="9"/>
<feature type="domain" description="CHY-type" evidence="7">
    <location>
        <begin position="149"/>
        <end position="254"/>
    </location>
</feature>
<evidence type="ECO:0000313" key="9">
    <source>
        <dbReference type="EMBL" id="GAX15676.1"/>
    </source>
</evidence>
<feature type="compositionally biased region" description="Acidic residues" evidence="5">
    <location>
        <begin position="1"/>
        <end position="11"/>
    </location>
</feature>
<reference evidence="9 10" key="1">
    <citation type="journal article" date="2015" name="Plant Cell">
        <title>Oil accumulation by the oleaginous diatom Fistulifera solaris as revealed by the genome and transcriptome.</title>
        <authorList>
            <person name="Tanaka T."/>
            <person name="Maeda Y."/>
            <person name="Veluchamy A."/>
            <person name="Tanaka M."/>
            <person name="Abida H."/>
            <person name="Marechal E."/>
            <person name="Bowler C."/>
            <person name="Muto M."/>
            <person name="Sunaga Y."/>
            <person name="Tanaka M."/>
            <person name="Yoshino T."/>
            <person name="Taniguchi T."/>
            <person name="Fukuda Y."/>
            <person name="Nemoto M."/>
            <person name="Matsumoto M."/>
            <person name="Wong P.S."/>
            <person name="Aburatani S."/>
            <person name="Fujibuchi W."/>
        </authorList>
    </citation>
    <scope>NUCLEOTIDE SEQUENCE [LARGE SCALE GENOMIC DNA]</scope>
    <source>
        <strain evidence="9 10">JPCC DA0580</strain>
    </source>
</reference>
<evidence type="ECO:0000313" key="10">
    <source>
        <dbReference type="Proteomes" id="UP000198406"/>
    </source>
</evidence>
<dbReference type="PROSITE" id="PS50089">
    <property type="entry name" value="ZF_RING_2"/>
    <property type="match status" value="1"/>
</dbReference>
<dbReference type="InParanoid" id="A0A1Z5JP48"/>
<dbReference type="GO" id="GO:0061630">
    <property type="term" value="F:ubiquitin protein ligase activity"/>
    <property type="evidence" value="ECO:0007669"/>
    <property type="project" value="UniProtKB-EC"/>
</dbReference>
<feature type="region of interest" description="Disordered" evidence="5">
    <location>
        <begin position="43"/>
        <end position="81"/>
    </location>
</feature>
<dbReference type="AlphaFoldDB" id="A0A1Z5JP48"/>
<dbReference type="GO" id="GO:0016567">
    <property type="term" value="P:protein ubiquitination"/>
    <property type="evidence" value="ECO:0007669"/>
    <property type="project" value="TreeGrafter"/>
</dbReference>
<dbReference type="Proteomes" id="UP000198406">
    <property type="component" value="Unassembled WGS sequence"/>
</dbReference>
<dbReference type="PROSITE" id="PS51270">
    <property type="entry name" value="ZF_CTCHY"/>
    <property type="match status" value="1"/>
</dbReference>